<protein>
    <recommendedName>
        <fullName evidence="5">Ketimine reductase mu-crystallin</fullName>
        <ecNumber evidence="20">1.5.1.1</ecNumber>
        <ecNumber evidence="4">1.5.1.25</ecNumber>
    </recommendedName>
    <alternativeName>
        <fullName evidence="21">1-piperideine-2-carboxylate/1-pyrroline-2-carboxylate reductase</fullName>
    </alternativeName>
    <alternativeName>
        <fullName evidence="8">NADP-regulated thyroid-hormone-binding protein</fullName>
    </alternativeName>
</protein>
<accession>A0A6A4S224</accession>
<evidence type="ECO:0000256" key="4">
    <source>
        <dbReference type="ARBA" id="ARBA00012883"/>
    </source>
</evidence>
<dbReference type="Gene3D" id="3.40.50.720">
    <property type="entry name" value="NAD(P)-binding Rossmann-like Domain"/>
    <property type="match status" value="1"/>
</dbReference>
<dbReference type="FunFam" id="3.40.50.720:FF:000241">
    <property type="entry name" value="ketimine reductase mu-crystallin"/>
    <property type="match status" value="1"/>
</dbReference>
<comment type="catalytic activity">
    <reaction evidence="18">
        <text>L-pipecolate + NADP(+) = Delta(1)-piperideine-2-carboxylate + NADPH + H(+)</text>
        <dbReference type="Rhea" id="RHEA:12524"/>
        <dbReference type="ChEBI" id="CHEBI:15378"/>
        <dbReference type="ChEBI" id="CHEBI:57783"/>
        <dbReference type="ChEBI" id="CHEBI:58349"/>
        <dbReference type="ChEBI" id="CHEBI:61185"/>
        <dbReference type="ChEBI" id="CHEBI:77631"/>
        <dbReference type="EC" id="1.5.1.1"/>
    </reaction>
    <physiologicalReaction direction="right-to-left" evidence="18">
        <dbReference type="Rhea" id="RHEA:12526"/>
    </physiologicalReaction>
</comment>
<feature type="domain" description="Ribosomal protein eL8/eL30/eS12/Gadd45" evidence="22">
    <location>
        <begin position="60"/>
        <end position="117"/>
    </location>
</feature>
<dbReference type="InterPro" id="IPR023401">
    <property type="entry name" value="ODC_N"/>
</dbReference>
<evidence type="ECO:0000256" key="20">
    <source>
        <dbReference type="ARBA" id="ARBA00093598"/>
    </source>
</evidence>
<comment type="catalytic activity">
    <reaction evidence="12">
        <text>(3R)-1,4-thiomorpholine-3-carboxylate + NAD(+) = 3,4-dehydrothiomorpholine-3-carboxylate + NADH + 2 H(+)</text>
        <dbReference type="Rhea" id="RHEA:12504"/>
        <dbReference type="ChEBI" id="CHEBI:15378"/>
        <dbReference type="ChEBI" id="CHEBI:57540"/>
        <dbReference type="ChEBI" id="CHEBI:57945"/>
        <dbReference type="ChEBI" id="CHEBI:58517"/>
        <dbReference type="ChEBI" id="CHEBI:176873"/>
        <dbReference type="EC" id="1.5.1.25"/>
    </reaction>
    <physiologicalReaction direction="right-to-left" evidence="12">
        <dbReference type="Rhea" id="RHEA:12506"/>
    </physiologicalReaction>
</comment>
<reference evidence="23 24" key="1">
    <citation type="submission" date="2019-06" db="EMBL/GenBank/DDBJ databases">
        <title>Draft genomes of female and male turbot (Scophthalmus maximus).</title>
        <authorList>
            <person name="Xu H."/>
            <person name="Xu X.-W."/>
            <person name="Shao C."/>
            <person name="Chen S."/>
        </authorList>
    </citation>
    <scope>NUCLEOTIDE SEQUENCE [LARGE SCALE GENOMIC DNA]</scope>
    <source>
        <strain evidence="23">Ysfricsl-2016a</strain>
        <tissue evidence="23">Blood</tissue>
    </source>
</reference>
<dbReference type="Proteomes" id="UP000438429">
    <property type="component" value="Unassembled WGS sequence"/>
</dbReference>
<evidence type="ECO:0000256" key="16">
    <source>
        <dbReference type="ARBA" id="ARBA00093263"/>
    </source>
</evidence>
<evidence type="ECO:0000256" key="15">
    <source>
        <dbReference type="ARBA" id="ARBA00093250"/>
    </source>
</evidence>
<comment type="subcellular location">
    <subcellularLocation>
        <location evidence="1">Nucleus</location>
        <location evidence="1">Nucleolus</location>
    </subcellularLocation>
</comment>
<dbReference type="GO" id="GO:1990904">
    <property type="term" value="C:ribonucleoprotein complex"/>
    <property type="evidence" value="ECO:0007669"/>
    <property type="project" value="UniProtKB-KW"/>
</dbReference>
<organism evidence="23 24">
    <name type="scientific">Scophthalmus maximus</name>
    <name type="common">Turbot</name>
    <name type="synonym">Psetta maxima</name>
    <dbReference type="NCBI Taxonomy" id="52904"/>
    <lineage>
        <taxon>Eukaryota</taxon>
        <taxon>Metazoa</taxon>
        <taxon>Chordata</taxon>
        <taxon>Craniata</taxon>
        <taxon>Vertebrata</taxon>
        <taxon>Euteleostomi</taxon>
        <taxon>Actinopterygii</taxon>
        <taxon>Neopterygii</taxon>
        <taxon>Teleostei</taxon>
        <taxon>Neoteleostei</taxon>
        <taxon>Acanthomorphata</taxon>
        <taxon>Carangaria</taxon>
        <taxon>Pleuronectiformes</taxon>
        <taxon>Pleuronectoidei</taxon>
        <taxon>Scophthalmidae</taxon>
        <taxon>Scophthalmus</taxon>
    </lineage>
</organism>
<proteinExistence type="inferred from homology"/>
<evidence type="ECO:0000256" key="13">
    <source>
        <dbReference type="ARBA" id="ARBA00093227"/>
    </source>
</evidence>
<evidence type="ECO:0000256" key="14">
    <source>
        <dbReference type="ARBA" id="ARBA00093248"/>
    </source>
</evidence>
<evidence type="ECO:0000256" key="19">
    <source>
        <dbReference type="ARBA" id="ARBA00093567"/>
    </source>
</evidence>
<dbReference type="InterPro" id="IPR029064">
    <property type="entry name" value="Ribosomal_eL30-like_sf"/>
</dbReference>
<gene>
    <name evidence="23" type="ORF">F2P81_022122</name>
</gene>
<dbReference type="InterPro" id="IPR036291">
    <property type="entry name" value="NAD(P)-bd_dom_sf"/>
</dbReference>
<evidence type="ECO:0000256" key="18">
    <source>
        <dbReference type="ARBA" id="ARBA00093273"/>
    </source>
</evidence>
<evidence type="ECO:0000256" key="2">
    <source>
        <dbReference type="ARBA" id="ARBA00007337"/>
    </source>
</evidence>
<evidence type="ECO:0000313" key="23">
    <source>
        <dbReference type="EMBL" id="KAF0025241.1"/>
    </source>
</evidence>
<dbReference type="AlphaFoldDB" id="A0A6A4S224"/>
<dbReference type="GO" id="GO:0050241">
    <property type="term" value="F:pyrroline-2-carboxylate reductase activity"/>
    <property type="evidence" value="ECO:0007669"/>
    <property type="project" value="UniProtKB-EC"/>
</dbReference>
<dbReference type="Gene3D" id="3.30.1330.30">
    <property type="match status" value="1"/>
</dbReference>
<dbReference type="InterPro" id="IPR002415">
    <property type="entry name" value="H/ACA_rnp_Nhp2-like"/>
</dbReference>
<comment type="catalytic activity">
    <reaction evidence="11">
        <text>L-proline + NADP(+) = 1-pyrroline-2-carboxylate + NADPH + H(+)</text>
        <dbReference type="Rhea" id="RHEA:20317"/>
        <dbReference type="ChEBI" id="CHEBI:15378"/>
        <dbReference type="ChEBI" id="CHEBI:39785"/>
        <dbReference type="ChEBI" id="CHEBI:57783"/>
        <dbReference type="ChEBI" id="CHEBI:58349"/>
        <dbReference type="ChEBI" id="CHEBI:60039"/>
        <dbReference type="EC" id="1.5.1.1"/>
    </reaction>
    <physiologicalReaction direction="right-to-left" evidence="11">
        <dbReference type="Rhea" id="RHEA:20319"/>
    </physiologicalReaction>
</comment>
<dbReference type="Gene3D" id="3.30.1780.10">
    <property type="entry name" value="ornithine cyclodeaminase, domain 1"/>
    <property type="match status" value="1"/>
</dbReference>
<evidence type="ECO:0000259" key="22">
    <source>
        <dbReference type="Pfam" id="PF01248"/>
    </source>
</evidence>
<dbReference type="PRINTS" id="PR00883">
    <property type="entry name" value="NUCLEARHMG"/>
</dbReference>
<dbReference type="PRINTS" id="PR00881">
    <property type="entry name" value="L7ARS6FAMILY"/>
</dbReference>
<evidence type="ECO:0000256" key="8">
    <source>
        <dbReference type="ARBA" id="ARBA00033420"/>
    </source>
</evidence>
<comment type="catalytic activity">
    <reaction evidence="9">
        <text>L-pipecolate + NAD(+) = Delta(1)-piperideine-2-carboxylate + NADH + H(+)</text>
        <dbReference type="Rhea" id="RHEA:30807"/>
        <dbReference type="ChEBI" id="CHEBI:15378"/>
        <dbReference type="ChEBI" id="CHEBI:57540"/>
        <dbReference type="ChEBI" id="CHEBI:57945"/>
        <dbReference type="ChEBI" id="CHEBI:61185"/>
        <dbReference type="ChEBI" id="CHEBI:77631"/>
        <dbReference type="EC" id="1.5.1.1"/>
    </reaction>
    <physiologicalReaction direction="right-to-left" evidence="9">
        <dbReference type="Rhea" id="RHEA:30809"/>
    </physiologicalReaction>
</comment>
<dbReference type="Pfam" id="PF02423">
    <property type="entry name" value="OCD_Mu_crystall"/>
    <property type="match status" value="1"/>
</dbReference>
<evidence type="ECO:0000256" key="3">
    <source>
        <dbReference type="ARBA" id="ARBA00008903"/>
    </source>
</evidence>
<comment type="catalytic activity">
    <reaction evidence="17">
        <text>L-proline + NAD(+) = 1-pyrroline-2-carboxylate + NADH + H(+)</text>
        <dbReference type="Rhea" id="RHEA:20321"/>
        <dbReference type="ChEBI" id="CHEBI:15378"/>
        <dbReference type="ChEBI" id="CHEBI:39785"/>
        <dbReference type="ChEBI" id="CHEBI:57540"/>
        <dbReference type="ChEBI" id="CHEBI:57945"/>
        <dbReference type="ChEBI" id="CHEBI:60039"/>
        <dbReference type="EC" id="1.5.1.1"/>
    </reaction>
    <physiologicalReaction direction="right-to-left" evidence="17">
        <dbReference type="Rhea" id="RHEA:20323"/>
    </physiologicalReaction>
</comment>
<dbReference type="EC" id="1.5.1.1" evidence="20"/>
<dbReference type="SUPFAM" id="SSF55315">
    <property type="entry name" value="L30e-like"/>
    <property type="match status" value="1"/>
</dbReference>
<name>A0A6A4S224_SCOMX</name>
<dbReference type="GO" id="GO:0005737">
    <property type="term" value="C:cytoplasm"/>
    <property type="evidence" value="ECO:0007669"/>
    <property type="project" value="TreeGrafter"/>
</dbReference>
<evidence type="ECO:0000256" key="5">
    <source>
        <dbReference type="ARBA" id="ARBA00015173"/>
    </source>
</evidence>
<dbReference type="PANTHER" id="PTHR13812">
    <property type="entry name" value="KETIMINE REDUCTASE MU-CRYSTALLIN"/>
    <property type="match status" value="1"/>
</dbReference>
<dbReference type="GO" id="GO:0003723">
    <property type="term" value="F:RNA binding"/>
    <property type="evidence" value="ECO:0007669"/>
    <property type="project" value="InterPro"/>
</dbReference>
<evidence type="ECO:0000256" key="21">
    <source>
        <dbReference type="ARBA" id="ARBA00093650"/>
    </source>
</evidence>
<sequence>MPGVHVAALKRAFLVRGKKNSSVKHFAERAGISEKQLIMTEAQVNPKAYPLADATLTKTILDLVQQASNYKQLRKGANEATKTLNRGISEFIVMAADAEPLEIILHLPLLCEDKNVPWSCEYYLDVAVRNESHEETVQCAESFLHCLYTLGPLTPSLLLRRKHMDLEGKASRHMNAAADLTVPDTPTGKSGKFRIQWKSGVTGNQPKTVSLDPITCQCLELCNTTHSHSLVGLAETQVMTDPPVVIWEDEVRQLLHYRALLPRLEEALGKFSRRDSAEVIQPVRTTITLQKHHGFLGLMPSYMENDGILCTKLVCFYNREAGSTLPATQATVLLLDSEYGNVKAVMDGDAITNMRTAAVSAISAKLLMRPEAEVLAILGTGNQALSHYNVFTELFSFKEVRVWSHTREGAERFRNSVSGPVTACVSVEEAVRGADAIVTVTRCTEPVLFGQWVKPGAHVAAVGACRPNWRELDDVLMKEAVVYVDSREGAMAESGDVIRSGAEVFAELGDVINGTKSAHRGKTTVFKSLGMAVEDAVSAKLVFDQWKSRNSHT</sequence>
<evidence type="ECO:0000256" key="10">
    <source>
        <dbReference type="ARBA" id="ARBA00093197"/>
    </source>
</evidence>
<comment type="catalytic activity">
    <reaction evidence="14">
        <text>(R)-lanthionine ketimine + NADPH + 2 H(+) = (3R,5R)-1,4-thiomorpholine-3,5-dicarboxylate + NADP(+)</text>
        <dbReference type="Rhea" id="RHEA:68040"/>
        <dbReference type="ChEBI" id="CHEBI:15378"/>
        <dbReference type="ChEBI" id="CHEBI:57783"/>
        <dbReference type="ChEBI" id="CHEBI:58349"/>
        <dbReference type="ChEBI" id="CHEBI:176891"/>
        <dbReference type="ChEBI" id="CHEBI:176892"/>
    </reaction>
    <physiologicalReaction direction="left-to-right" evidence="14">
        <dbReference type="Rhea" id="RHEA:68041"/>
    </physiologicalReaction>
</comment>
<comment type="catalytic activity">
    <reaction evidence="10">
        <text>Delta(2)-thiazoline-2-carboxylate + NADPH + 2 H(+) = L-thiazolidine-2-carboxylate + NADP(+)</text>
        <dbReference type="Rhea" id="RHEA:68072"/>
        <dbReference type="ChEBI" id="CHEBI:15378"/>
        <dbReference type="ChEBI" id="CHEBI:57783"/>
        <dbReference type="ChEBI" id="CHEBI:58349"/>
        <dbReference type="ChEBI" id="CHEBI:176895"/>
        <dbReference type="ChEBI" id="CHEBI:176896"/>
    </reaction>
    <physiologicalReaction direction="left-to-right" evidence="10">
        <dbReference type="Rhea" id="RHEA:68073"/>
    </physiologicalReaction>
</comment>
<evidence type="ECO:0000256" key="11">
    <source>
        <dbReference type="ARBA" id="ARBA00093203"/>
    </source>
</evidence>
<comment type="catalytic activity">
    <reaction evidence="16">
        <text>(3R)-1,4-thiomorpholine-3-carboxylate + NADP(+) = 3,4-dehydrothiomorpholine-3-carboxylate + NADPH + 2 H(+)</text>
        <dbReference type="Rhea" id="RHEA:12500"/>
        <dbReference type="ChEBI" id="CHEBI:15378"/>
        <dbReference type="ChEBI" id="CHEBI:57783"/>
        <dbReference type="ChEBI" id="CHEBI:58349"/>
        <dbReference type="ChEBI" id="CHEBI:58517"/>
        <dbReference type="ChEBI" id="CHEBI:176873"/>
        <dbReference type="EC" id="1.5.1.25"/>
    </reaction>
    <physiologicalReaction direction="right-to-left" evidence="16">
        <dbReference type="Rhea" id="RHEA:12502"/>
    </physiologicalReaction>
</comment>
<dbReference type="SUPFAM" id="SSF51735">
    <property type="entry name" value="NAD(P)-binding Rossmann-fold domains"/>
    <property type="match status" value="1"/>
</dbReference>
<comment type="caution">
    <text evidence="23">The sequence shown here is derived from an EMBL/GenBank/DDBJ whole genome shotgun (WGS) entry which is preliminary data.</text>
</comment>
<evidence type="ECO:0000256" key="12">
    <source>
        <dbReference type="ARBA" id="ARBA00093226"/>
    </source>
</evidence>
<keyword evidence="7" id="KW-0687">Ribonucleoprotein</keyword>
<comment type="subunit">
    <text evidence="19">Homodimer. Binds the thyroid hormone triiodothyronine (T3); T3 binding inhibits enzymatic activity.</text>
</comment>
<dbReference type="EMBL" id="VEVO01000020">
    <property type="protein sequence ID" value="KAF0025241.1"/>
    <property type="molecule type" value="Genomic_DNA"/>
</dbReference>
<evidence type="ECO:0000256" key="9">
    <source>
        <dbReference type="ARBA" id="ARBA00093190"/>
    </source>
</evidence>
<evidence type="ECO:0000313" key="24">
    <source>
        <dbReference type="Proteomes" id="UP000438429"/>
    </source>
</evidence>
<dbReference type="GO" id="GO:0070324">
    <property type="term" value="F:thyroid hormone binding"/>
    <property type="evidence" value="ECO:0007669"/>
    <property type="project" value="TreeGrafter"/>
</dbReference>
<comment type="similarity">
    <text evidence="3">Belongs to the ornithine cyclodeaminase/mu-crystallin family.</text>
</comment>
<evidence type="ECO:0000256" key="17">
    <source>
        <dbReference type="ARBA" id="ARBA00093264"/>
    </source>
</evidence>
<evidence type="ECO:0000256" key="7">
    <source>
        <dbReference type="ARBA" id="ARBA00023274"/>
    </source>
</evidence>
<dbReference type="InterPro" id="IPR003462">
    <property type="entry name" value="ODC_Mu_crystall"/>
</dbReference>
<dbReference type="Pfam" id="PF01248">
    <property type="entry name" value="Ribosomal_L7Ae"/>
    <property type="match status" value="1"/>
</dbReference>
<dbReference type="InterPro" id="IPR004038">
    <property type="entry name" value="Ribosomal_eL8/eL30/eS12/Gad45"/>
</dbReference>
<evidence type="ECO:0000256" key="6">
    <source>
        <dbReference type="ARBA" id="ARBA00023242"/>
    </source>
</evidence>
<dbReference type="GO" id="GO:0047127">
    <property type="term" value="F:thiomorpholine-carboxylate dehydrogenase activity"/>
    <property type="evidence" value="ECO:0007669"/>
    <property type="project" value="UniProtKB-EC"/>
</dbReference>
<dbReference type="PANTHER" id="PTHR13812:SF19">
    <property type="entry name" value="KETIMINE REDUCTASE MU-CRYSTALLIN"/>
    <property type="match status" value="1"/>
</dbReference>
<keyword evidence="6" id="KW-0539">Nucleus</keyword>
<dbReference type="EC" id="1.5.1.25" evidence="4"/>
<dbReference type="GO" id="GO:0005730">
    <property type="term" value="C:nucleolus"/>
    <property type="evidence" value="ECO:0007669"/>
    <property type="project" value="UniProtKB-SubCell"/>
</dbReference>
<comment type="catalytic activity">
    <reaction evidence="13">
        <text>(S)-cystathionine ketimine + NADPH + 2 H(+) = (3R,5S)-2,3,5,6,7-pentahydro-1,4-thiazepine-3,5-dicarboxylate + NADP(+)</text>
        <dbReference type="Rhea" id="RHEA:68036"/>
        <dbReference type="ChEBI" id="CHEBI:15378"/>
        <dbReference type="ChEBI" id="CHEBI:57783"/>
        <dbReference type="ChEBI" id="CHEBI:58349"/>
        <dbReference type="ChEBI" id="CHEBI:176808"/>
        <dbReference type="ChEBI" id="CHEBI:176810"/>
    </reaction>
    <physiologicalReaction direction="left-to-right" evidence="13">
        <dbReference type="Rhea" id="RHEA:68037"/>
    </physiologicalReaction>
</comment>
<comment type="catalytic activity">
    <reaction evidence="15">
        <text>(S)-cystathionine ketimine + NADH + 2 H(+) = (3R,5S)-2,3,5,6,7-pentahydro-1,4-thiazepine-3,5-dicarboxylate + NAD(+)</text>
        <dbReference type="Rhea" id="RHEA:68032"/>
        <dbReference type="ChEBI" id="CHEBI:15378"/>
        <dbReference type="ChEBI" id="CHEBI:57540"/>
        <dbReference type="ChEBI" id="CHEBI:57945"/>
        <dbReference type="ChEBI" id="CHEBI:176808"/>
        <dbReference type="ChEBI" id="CHEBI:176810"/>
    </reaction>
    <physiologicalReaction direction="left-to-right" evidence="15">
        <dbReference type="Rhea" id="RHEA:68033"/>
    </physiologicalReaction>
</comment>
<dbReference type="GO" id="GO:0042403">
    <property type="term" value="P:thyroid hormone metabolic process"/>
    <property type="evidence" value="ECO:0007669"/>
    <property type="project" value="TreeGrafter"/>
</dbReference>
<dbReference type="InterPro" id="IPR018492">
    <property type="entry name" value="Ribosomal_eL8/Nhp2"/>
</dbReference>
<comment type="similarity">
    <text evidence="2">Belongs to the eukaryotic ribosomal protein eL8 family.</text>
</comment>
<evidence type="ECO:0000256" key="1">
    <source>
        <dbReference type="ARBA" id="ARBA00004604"/>
    </source>
</evidence>